<gene>
    <name evidence="3" type="ORF">PPNO1_LOCUS8189</name>
</gene>
<sequence length="257" mass="29460">MGYRIIHRKWRLRRPMWWGMVFELIGLIPILVLFGIEQPDLYRSKFWQIGFDNKLNSNPNMILYAYANHRPLPTIPFVWSQSLTDFNVAISIIALFLLLSKLIAFIMRVWYPLLAVVVNVAAVALWTTSVYGQIGPDFADPRYPSPVAWYIRMGCEIARPYNAVRLCMIAKGTLAVTVYMLFLYLVNLGLAIHSMLPNELNKSKEEEEEEDADDSNEGKNNNVEMRGMASPMTPGVPYTPRTMAFRTLDRRGPSSYA</sequence>
<accession>A0A9P1H9W1</accession>
<feature type="compositionally biased region" description="Basic and acidic residues" evidence="1">
    <location>
        <begin position="247"/>
        <end position="257"/>
    </location>
</feature>
<feature type="transmembrane region" description="Helical" evidence="2">
    <location>
        <begin position="16"/>
        <end position="36"/>
    </location>
</feature>
<reference evidence="3" key="1">
    <citation type="submission" date="2022-11" db="EMBL/GenBank/DDBJ databases">
        <authorList>
            <person name="Scott C."/>
            <person name="Bruce N."/>
        </authorList>
    </citation>
    <scope>NUCLEOTIDE SEQUENCE</scope>
</reference>
<evidence type="ECO:0000256" key="1">
    <source>
        <dbReference type="SAM" id="MobiDB-lite"/>
    </source>
</evidence>
<keyword evidence="2" id="KW-0472">Membrane</keyword>
<proteinExistence type="predicted"/>
<feature type="region of interest" description="Disordered" evidence="1">
    <location>
        <begin position="201"/>
        <end position="257"/>
    </location>
</feature>
<dbReference type="EMBL" id="CALLCH030000018">
    <property type="protein sequence ID" value="CAI4218610.1"/>
    <property type="molecule type" value="Genomic_DNA"/>
</dbReference>
<feature type="transmembrane region" description="Helical" evidence="2">
    <location>
        <begin position="113"/>
        <end position="134"/>
    </location>
</feature>
<dbReference type="AlphaFoldDB" id="A0A9P1H9W1"/>
<comment type="caution">
    <text evidence="3">The sequence shown here is derived from an EMBL/GenBank/DDBJ whole genome shotgun (WGS) entry which is preliminary data.</text>
</comment>
<organism evidence="3 4">
    <name type="scientific">Parascedosporium putredinis</name>
    <dbReference type="NCBI Taxonomy" id="1442378"/>
    <lineage>
        <taxon>Eukaryota</taxon>
        <taxon>Fungi</taxon>
        <taxon>Dikarya</taxon>
        <taxon>Ascomycota</taxon>
        <taxon>Pezizomycotina</taxon>
        <taxon>Sordariomycetes</taxon>
        <taxon>Hypocreomycetidae</taxon>
        <taxon>Microascales</taxon>
        <taxon>Microascaceae</taxon>
        <taxon>Parascedosporium</taxon>
    </lineage>
</organism>
<name>A0A9P1H9W1_9PEZI</name>
<keyword evidence="2" id="KW-0812">Transmembrane</keyword>
<dbReference type="OrthoDB" id="5352400at2759"/>
<evidence type="ECO:0000313" key="4">
    <source>
        <dbReference type="Proteomes" id="UP000838763"/>
    </source>
</evidence>
<keyword evidence="4" id="KW-1185">Reference proteome</keyword>
<evidence type="ECO:0000256" key="2">
    <source>
        <dbReference type="SAM" id="Phobius"/>
    </source>
</evidence>
<dbReference type="Proteomes" id="UP000838763">
    <property type="component" value="Unassembled WGS sequence"/>
</dbReference>
<feature type="transmembrane region" description="Helical" evidence="2">
    <location>
        <begin position="86"/>
        <end position="106"/>
    </location>
</feature>
<keyword evidence="2" id="KW-1133">Transmembrane helix</keyword>
<protein>
    <submittedName>
        <fullName evidence="3">Uncharacterized protein</fullName>
    </submittedName>
</protein>
<feature type="compositionally biased region" description="Acidic residues" evidence="1">
    <location>
        <begin position="206"/>
        <end position="215"/>
    </location>
</feature>
<feature type="transmembrane region" description="Helical" evidence="2">
    <location>
        <begin position="174"/>
        <end position="196"/>
    </location>
</feature>
<evidence type="ECO:0000313" key="3">
    <source>
        <dbReference type="EMBL" id="CAI4218610.1"/>
    </source>
</evidence>